<proteinExistence type="inferred from homology"/>
<dbReference type="Pfam" id="PF05925">
    <property type="entry name" value="IpgD"/>
    <property type="match status" value="1"/>
</dbReference>
<dbReference type="InterPro" id="IPR008108">
    <property type="entry name" value="IpgD/SopB"/>
</dbReference>
<accession>A0A5E7HCF6</accession>
<sequence length="592" mass="63810">MSILLTTSQGVATAPSTQVSGASKPVGRVAAAVEHCGNVATQLSPPQNTDEYRSPFQRVGAFRGERPNLAQALVKAPEKVGCVPSDEMVLLSGQAKPASASPISIQTLFALQQTRVDTAALVLGQLGKDPTALKHISEQLQASCLKDDRAATKAELKAAKCLDKDIIELVASHLQRPGITSKAVMREAMAAILSARQALINGNVWNKVETSFEHNNQRYACTMIPAAQMKLGDKDIFPVSYRGHGVSSSSTREIAHATNLWTSEIRAQGHNGQELTLFKGVRHGTLSPYGLEKADEQRHAGAQNRAREVVAAALFARPELLRLALAGDVVPLQLVSTSLLTGGFGGEGDMLNDQIGAWKALCQARPLVLSLMGGDGKQHTVRVNLEVAAFNFGVNEFALKFHFGHTQADCHNTIALHQLLGEDLRRSVSPGGWVGEYLNRDPKPANAKRVELLSDQLKAVWAAKAHNRDGKEPYKAAQRAAMLAFEIGAVPCWNCKSGKDRTGMLDVELKREAVALHQNRGLIAPGSRLTKDQQRLLQQALLHGGNSEVQAYNTGAPGNKVMKDVPAFGLSYRSRVGDDEVWNKAQGLSRLV</sequence>
<evidence type="ECO:0000256" key="2">
    <source>
        <dbReference type="ARBA" id="ARBA00009007"/>
    </source>
</evidence>
<evidence type="ECO:0000256" key="3">
    <source>
        <dbReference type="ARBA" id="ARBA00022525"/>
    </source>
</evidence>
<dbReference type="Proteomes" id="UP000375525">
    <property type="component" value="Unassembled WGS sequence"/>
</dbReference>
<evidence type="ECO:0000256" key="4">
    <source>
        <dbReference type="ARBA" id="ARBA00022801"/>
    </source>
</evidence>
<dbReference type="AlphaFoldDB" id="A0A5E7HCF6"/>
<evidence type="ECO:0000256" key="5">
    <source>
        <dbReference type="ARBA" id="ARBA00023026"/>
    </source>
</evidence>
<dbReference type="GO" id="GO:0005576">
    <property type="term" value="C:extracellular region"/>
    <property type="evidence" value="ECO:0007669"/>
    <property type="project" value="UniProtKB-SubCell"/>
</dbReference>
<comment type="similarity">
    <text evidence="2">Belongs to the phosphatase IpgD/SopB family.</text>
</comment>
<dbReference type="EC" id="3.1.3.-" evidence="6"/>
<dbReference type="EMBL" id="CABVIH010000003">
    <property type="protein sequence ID" value="VVO61528.1"/>
    <property type="molecule type" value="Genomic_DNA"/>
</dbReference>
<reference evidence="6 7" key="1">
    <citation type="submission" date="2019-09" db="EMBL/GenBank/DDBJ databases">
        <authorList>
            <person name="Chandra G."/>
            <person name="Truman W A."/>
        </authorList>
    </citation>
    <scope>NUCLEOTIDE SEQUENCE [LARGE SCALE GENOMIC DNA]</scope>
    <source>
        <strain evidence="6">PS880</strain>
    </source>
</reference>
<organism evidence="6 7">
    <name type="scientific">Pseudomonas fluorescens</name>
    <dbReference type="NCBI Taxonomy" id="294"/>
    <lineage>
        <taxon>Bacteria</taxon>
        <taxon>Pseudomonadati</taxon>
        <taxon>Pseudomonadota</taxon>
        <taxon>Gammaproteobacteria</taxon>
        <taxon>Pseudomonadales</taxon>
        <taxon>Pseudomonadaceae</taxon>
        <taxon>Pseudomonas</taxon>
    </lineage>
</organism>
<gene>
    <name evidence="6" type="primary">sopB_2</name>
    <name evidence="6" type="ORF">PS880_00828</name>
</gene>
<keyword evidence="5" id="KW-0843">Virulence</keyword>
<keyword evidence="4 6" id="KW-0378">Hydrolase</keyword>
<comment type="subcellular location">
    <subcellularLocation>
        <location evidence="1">Secreted</location>
    </subcellularLocation>
</comment>
<name>A0A5E7HCF6_PSEFL</name>
<dbReference type="OrthoDB" id="22047at2"/>
<dbReference type="PRINTS" id="PR01734">
    <property type="entry name" value="TYPE3OMBPROT"/>
</dbReference>
<evidence type="ECO:0000313" key="6">
    <source>
        <dbReference type="EMBL" id="VVO61528.1"/>
    </source>
</evidence>
<keyword evidence="3" id="KW-0964">Secreted</keyword>
<dbReference type="Gene3D" id="1.20.58.450">
    <property type="entry name" value="Cell division control protein 42 homolog"/>
    <property type="match status" value="1"/>
</dbReference>
<protein>
    <submittedName>
        <fullName evidence="6">Inositol phosphate phosphatase SopB</fullName>
        <ecNumber evidence="6">3.1.3.-</ecNumber>
    </submittedName>
</protein>
<evidence type="ECO:0000256" key="1">
    <source>
        <dbReference type="ARBA" id="ARBA00004613"/>
    </source>
</evidence>
<dbReference type="RefSeq" id="WP_150778726.1">
    <property type="nucleotide sequence ID" value="NZ_CABVIH010000003.1"/>
</dbReference>
<evidence type="ECO:0000313" key="7">
    <source>
        <dbReference type="Proteomes" id="UP000375525"/>
    </source>
</evidence>
<dbReference type="GO" id="GO:0016791">
    <property type="term" value="F:phosphatase activity"/>
    <property type="evidence" value="ECO:0007669"/>
    <property type="project" value="InterPro"/>
</dbReference>